<evidence type="ECO:0000313" key="3">
    <source>
        <dbReference type="Proteomes" id="UP000028545"/>
    </source>
</evidence>
<sequence length="284" mass="31784">MTEVESTQAVPQDTYRAPRDEGEYDRLRLQHDMVKDVMGGKLLLSPVDLSAPNLQVLDSGTAKAHWVIDLARSLSSESRVVGTDIAPQHFPPESQRPGNVTLTTHSIFENWPLDYINAFDVVHQRFVLAACPDEQVAAESVARLYACVKPGGWIELHEGNMLIIREGPEHAAFMRFRDMMVKSWALIKQQPAPGLQIGKWLREAGATDIQETTQVIKVGAEAESKAEGERAMGVLFQMLDGMKAMLGGHFTKAEFDELRRDLEVELSTVGNFWQYHLAYGRKPL</sequence>
<reference evidence="2 3" key="1">
    <citation type="journal article" date="2014" name="Genome Announc.">
        <title>Draft genome sequence of the pathogenic fungus Scedosporium apiospermum.</title>
        <authorList>
            <person name="Vandeputte P."/>
            <person name="Ghamrawi S."/>
            <person name="Rechenmann M."/>
            <person name="Iltis A."/>
            <person name="Giraud S."/>
            <person name="Fleury M."/>
            <person name="Thornton C."/>
            <person name="Delhaes L."/>
            <person name="Meyer W."/>
            <person name="Papon N."/>
            <person name="Bouchara J.P."/>
        </authorList>
    </citation>
    <scope>NUCLEOTIDE SEQUENCE [LARGE SCALE GENOMIC DNA]</scope>
    <source>
        <strain evidence="2 3">IHEM 14462</strain>
    </source>
</reference>
<gene>
    <name evidence="2" type="ORF">SAPIO_CDS10269</name>
</gene>
<dbReference type="Pfam" id="PF13489">
    <property type="entry name" value="Methyltransf_23"/>
    <property type="match status" value="1"/>
</dbReference>
<dbReference type="Gene3D" id="3.40.50.150">
    <property type="entry name" value="Vaccinia Virus protein VP39"/>
    <property type="match status" value="1"/>
</dbReference>
<evidence type="ECO:0000256" key="1">
    <source>
        <dbReference type="ARBA" id="ARBA00038158"/>
    </source>
</evidence>
<dbReference type="OrthoDB" id="184880at2759"/>
<evidence type="ECO:0000313" key="2">
    <source>
        <dbReference type="EMBL" id="KEZ38930.1"/>
    </source>
</evidence>
<dbReference type="EMBL" id="JOWA01000165">
    <property type="protein sequence ID" value="KEZ38930.1"/>
    <property type="molecule type" value="Genomic_DNA"/>
</dbReference>
<comment type="caution">
    <text evidence="2">The sequence shown here is derived from an EMBL/GenBank/DDBJ whole genome shotgun (WGS) entry which is preliminary data.</text>
</comment>
<comment type="similarity">
    <text evidence="1">Belongs to the methyltransferase superfamily. LaeA methyltransferase family.</text>
</comment>
<evidence type="ECO:0008006" key="4">
    <source>
        <dbReference type="Google" id="ProtNLM"/>
    </source>
</evidence>
<dbReference type="OMA" id="LFELRIW"/>
<organism evidence="2 3">
    <name type="scientific">Pseudallescheria apiosperma</name>
    <name type="common">Scedosporium apiospermum</name>
    <dbReference type="NCBI Taxonomy" id="563466"/>
    <lineage>
        <taxon>Eukaryota</taxon>
        <taxon>Fungi</taxon>
        <taxon>Dikarya</taxon>
        <taxon>Ascomycota</taxon>
        <taxon>Pezizomycotina</taxon>
        <taxon>Sordariomycetes</taxon>
        <taxon>Hypocreomycetidae</taxon>
        <taxon>Microascales</taxon>
        <taxon>Microascaceae</taxon>
        <taxon>Scedosporium</taxon>
    </lineage>
</organism>
<dbReference type="RefSeq" id="XP_016638729.1">
    <property type="nucleotide sequence ID" value="XM_016783884.1"/>
</dbReference>
<keyword evidence="3" id="KW-1185">Reference proteome</keyword>
<accession>A0A084FV18</accession>
<dbReference type="VEuPathDB" id="FungiDB:SAPIO_CDS10269"/>
<proteinExistence type="inferred from homology"/>
<dbReference type="GeneID" id="27719448"/>
<dbReference type="HOGENOM" id="CLU_010595_9_3_1"/>
<dbReference type="KEGG" id="sapo:SAPIO_CDS10269"/>
<dbReference type="GO" id="GO:0008168">
    <property type="term" value="F:methyltransferase activity"/>
    <property type="evidence" value="ECO:0007669"/>
    <property type="project" value="TreeGrafter"/>
</dbReference>
<protein>
    <recommendedName>
        <fullName evidence="4">Methyltransferase domain-containing protein</fullName>
    </recommendedName>
</protein>
<dbReference type="AlphaFoldDB" id="A0A084FV18"/>
<dbReference type="Proteomes" id="UP000028545">
    <property type="component" value="Unassembled WGS sequence"/>
</dbReference>
<dbReference type="PANTHER" id="PTHR43591">
    <property type="entry name" value="METHYLTRANSFERASE"/>
    <property type="match status" value="1"/>
</dbReference>
<dbReference type="SUPFAM" id="SSF53335">
    <property type="entry name" value="S-adenosyl-L-methionine-dependent methyltransferases"/>
    <property type="match status" value="1"/>
</dbReference>
<dbReference type="InterPro" id="IPR029063">
    <property type="entry name" value="SAM-dependent_MTases_sf"/>
</dbReference>
<name>A0A084FV18_PSEDA</name>
<dbReference type="PANTHER" id="PTHR43591:SF105">
    <property type="entry name" value="METHYLTRANSFERASE DOMAIN-CONTAINING PROTEIN-RELATED"/>
    <property type="match status" value="1"/>
</dbReference>